<dbReference type="RefSeq" id="WP_080917300.1">
    <property type="nucleotide sequence ID" value="NZ_CP020472.1"/>
</dbReference>
<comment type="subcellular location">
    <subcellularLocation>
        <location evidence="1 18">Cytoplasm</location>
    </subcellularLocation>
</comment>
<feature type="binding site" evidence="18">
    <location>
        <position position="402"/>
    </location>
    <ligand>
        <name>acetyl-CoA</name>
        <dbReference type="ChEBI" id="CHEBI:57288"/>
    </ligand>
</feature>
<organism evidence="20 21">
    <name type="scientific">Shewanella japonica</name>
    <dbReference type="NCBI Taxonomy" id="93973"/>
    <lineage>
        <taxon>Bacteria</taxon>
        <taxon>Pseudomonadati</taxon>
        <taxon>Pseudomonadota</taxon>
        <taxon>Gammaproteobacteria</taxon>
        <taxon>Alteromonadales</taxon>
        <taxon>Shewanellaceae</taxon>
        <taxon>Shewanella</taxon>
    </lineage>
</organism>
<dbReference type="Pfam" id="PF00132">
    <property type="entry name" value="Hexapep"/>
    <property type="match status" value="2"/>
</dbReference>
<dbReference type="InterPro" id="IPR025877">
    <property type="entry name" value="MobA-like_NTP_Trfase"/>
</dbReference>
<evidence type="ECO:0000256" key="4">
    <source>
        <dbReference type="ARBA" id="ARBA00022490"/>
    </source>
</evidence>
<dbReference type="NCBIfam" id="TIGR01173">
    <property type="entry name" value="glmU"/>
    <property type="match status" value="1"/>
</dbReference>
<evidence type="ECO:0000256" key="11">
    <source>
        <dbReference type="ARBA" id="ARBA00022984"/>
    </source>
</evidence>
<dbReference type="EMBL" id="CP020472">
    <property type="protein sequence ID" value="ARD24402.1"/>
    <property type="molecule type" value="Genomic_DNA"/>
</dbReference>
<feature type="binding site" evidence="18">
    <location>
        <position position="420"/>
    </location>
    <ligand>
        <name>acetyl-CoA</name>
        <dbReference type="ChEBI" id="CHEBI:57288"/>
    </ligand>
</feature>
<dbReference type="Gene3D" id="3.90.550.10">
    <property type="entry name" value="Spore Coat Polysaccharide Biosynthesis Protein SpsA, Chain A"/>
    <property type="match status" value="1"/>
</dbReference>
<feature type="active site" description="Proton acceptor" evidence="18">
    <location>
        <position position="360"/>
    </location>
</feature>
<dbReference type="Gene3D" id="2.160.10.10">
    <property type="entry name" value="Hexapeptide repeat proteins"/>
    <property type="match status" value="1"/>
</dbReference>
<feature type="binding site" evidence="18">
    <location>
        <position position="73"/>
    </location>
    <ligand>
        <name>UDP-N-acetyl-alpha-D-glucosamine</name>
        <dbReference type="ChEBI" id="CHEBI:57705"/>
    </ligand>
</feature>
<keyword evidence="6 18" id="KW-0548">Nucleotidyltransferase</keyword>
<dbReference type="InterPro" id="IPR005882">
    <property type="entry name" value="Bifunctional_GlmU"/>
</dbReference>
<feature type="binding site" evidence="18">
    <location>
        <position position="377"/>
    </location>
    <ligand>
        <name>acetyl-CoA</name>
        <dbReference type="ChEBI" id="CHEBI:57288"/>
    </ligand>
</feature>
<feature type="binding site" evidence="18">
    <location>
        <begin position="100"/>
        <end position="102"/>
    </location>
    <ligand>
        <name>UDP-N-acetyl-alpha-D-glucosamine</name>
        <dbReference type="ChEBI" id="CHEBI:57705"/>
    </ligand>
</feature>
<dbReference type="SUPFAM" id="SSF51161">
    <property type="entry name" value="Trimeric LpxA-like enzymes"/>
    <property type="match status" value="1"/>
</dbReference>
<evidence type="ECO:0000256" key="3">
    <source>
        <dbReference type="ARBA" id="ARBA00007947"/>
    </source>
</evidence>
<name>A0ABM6JQ02_9GAMM</name>
<feature type="region of interest" description="Pyrophosphorylase" evidence="18">
    <location>
        <begin position="1"/>
        <end position="226"/>
    </location>
</feature>
<evidence type="ECO:0000256" key="16">
    <source>
        <dbReference type="ARBA" id="ARBA00048493"/>
    </source>
</evidence>
<dbReference type="Proteomes" id="UP000191820">
    <property type="component" value="Chromosome"/>
</dbReference>
<evidence type="ECO:0000256" key="8">
    <source>
        <dbReference type="ARBA" id="ARBA00022737"/>
    </source>
</evidence>
<evidence type="ECO:0000256" key="10">
    <source>
        <dbReference type="ARBA" id="ARBA00022960"/>
    </source>
</evidence>
<comment type="catalytic activity">
    <reaction evidence="16 18">
        <text>N-acetyl-alpha-D-glucosamine 1-phosphate + UTP + H(+) = UDP-N-acetyl-alpha-D-glucosamine + diphosphate</text>
        <dbReference type="Rhea" id="RHEA:13509"/>
        <dbReference type="ChEBI" id="CHEBI:15378"/>
        <dbReference type="ChEBI" id="CHEBI:33019"/>
        <dbReference type="ChEBI" id="CHEBI:46398"/>
        <dbReference type="ChEBI" id="CHEBI:57705"/>
        <dbReference type="ChEBI" id="CHEBI:57776"/>
        <dbReference type="EC" id="2.7.7.23"/>
    </reaction>
</comment>
<dbReference type="InterPro" id="IPR018357">
    <property type="entry name" value="Hexapep_transf_CS"/>
</dbReference>
<keyword evidence="8 18" id="KW-0677">Repeat</keyword>
<dbReference type="PANTHER" id="PTHR43584:SF3">
    <property type="entry name" value="BIFUNCTIONAL PROTEIN GLMU"/>
    <property type="match status" value="1"/>
</dbReference>
<dbReference type="CDD" id="cd03353">
    <property type="entry name" value="LbH_GlmU_C"/>
    <property type="match status" value="1"/>
</dbReference>
<evidence type="ECO:0000256" key="17">
    <source>
        <dbReference type="ARBA" id="ARBA00049628"/>
    </source>
</evidence>
<evidence type="ECO:0000256" key="15">
    <source>
        <dbReference type="ARBA" id="ARBA00048247"/>
    </source>
</evidence>
<evidence type="ECO:0000256" key="14">
    <source>
        <dbReference type="ARBA" id="ARBA00023316"/>
    </source>
</evidence>
<comment type="similarity">
    <text evidence="2 18">In the C-terminal section; belongs to the transferase hexapeptide repeat family.</text>
</comment>
<evidence type="ECO:0000256" key="9">
    <source>
        <dbReference type="ARBA" id="ARBA00022842"/>
    </source>
</evidence>
<evidence type="ECO:0000256" key="1">
    <source>
        <dbReference type="ARBA" id="ARBA00004496"/>
    </source>
</evidence>
<evidence type="ECO:0000256" key="5">
    <source>
        <dbReference type="ARBA" id="ARBA00022679"/>
    </source>
</evidence>
<gene>
    <name evidence="18" type="primary">glmU</name>
    <name evidence="20" type="ORF">SJ2017_4175</name>
</gene>
<feature type="binding site" evidence="18">
    <location>
        <begin position="383"/>
        <end position="384"/>
    </location>
    <ligand>
        <name>acetyl-CoA</name>
        <dbReference type="ChEBI" id="CHEBI:57288"/>
    </ligand>
</feature>
<evidence type="ECO:0000259" key="19">
    <source>
        <dbReference type="Pfam" id="PF12804"/>
    </source>
</evidence>
<comment type="pathway">
    <text evidence="18">Nucleotide-sugar biosynthesis; UDP-N-acetyl-alpha-D-glucosamine biosynthesis; N-acetyl-alpha-D-glucosamine 1-phosphate from alpha-D-glucosamine 6-phosphate (route II): step 2/2.</text>
</comment>
<comment type="similarity">
    <text evidence="3 18">In the N-terminal section; belongs to the N-acetylglucosamine-1-phosphate uridyltransferase family.</text>
</comment>
<dbReference type="NCBIfam" id="NF006986">
    <property type="entry name" value="PRK09451.1"/>
    <property type="match status" value="1"/>
</dbReference>
<evidence type="ECO:0000256" key="12">
    <source>
        <dbReference type="ARBA" id="ARBA00023268"/>
    </source>
</evidence>
<keyword evidence="5 18" id="KW-0808">Transferase</keyword>
<keyword evidence="14 18" id="KW-0961">Cell wall biogenesis/degradation</keyword>
<keyword evidence="12 18" id="KW-0511">Multifunctional enzyme</keyword>
<keyword evidence="7 18" id="KW-0479">Metal-binding</keyword>
<dbReference type="InterPro" id="IPR011004">
    <property type="entry name" value="Trimer_LpxA-like_sf"/>
</dbReference>
<dbReference type="InterPro" id="IPR050065">
    <property type="entry name" value="GlmU-like"/>
</dbReference>
<evidence type="ECO:0000256" key="2">
    <source>
        <dbReference type="ARBA" id="ARBA00007707"/>
    </source>
</evidence>
<evidence type="ECO:0000256" key="13">
    <source>
        <dbReference type="ARBA" id="ARBA00023315"/>
    </source>
</evidence>
<feature type="binding site" evidence="18">
    <location>
        <position position="166"/>
    </location>
    <ligand>
        <name>UDP-N-acetyl-alpha-D-glucosamine</name>
        <dbReference type="ChEBI" id="CHEBI:57705"/>
    </ligand>
</feature>
<dbReference type="InterPro" id="IPR029044">
    <property type="entry name" value="Nucleotide-diphossugar_trans"/>
</dbReference>
<comment type="subunit">
    <text evidence="18">Homotrimer.</text>
</comment>
<feature type="binding site" evidence="18">
    <location>
        <position position="22"/>
    </location>
    <ligand>
        <name>UDP-N-acetyl-alpha-D-glucosamine</name>
        <dbReference type="ChEBI" id="CHEBI:57705"/>
    </ligand>
</feature>
<reference evidence="20 21" key="1">
    <citation type="submission" date="2017-03" db="EMBL/GenBank/DDBJ databases">
        <title>Genome sequencing of Shewanella japonica KCTC 22435.</title>
        <authorList>
            <person name="Kim K.M."/>
        </authorList>
    </citation>
    <scope>NUCLEOTIDE SEQUENCE [LARGE SCALE GENOMIC DNA]</scope>
    <source>
        <strain evidence="20 21">KCTC 22435</strain>
    </source>
</reference>
<feature type="binding site" evidence="18">
    <location>
        <begin position="8"/>
        <end position="11"/>
    </location>
    <ligand>
        <name>UDP-N-acetyl-alpha-D-glucosamine</name>
        <dbReference type="ChEBI" id="CHEBI:57705"/>
    </ligand>
</feature>
<feature type="binding site" evidence="18">
    <location>
        <position position="224"/>
    </location>
    <ligand>
        <name>Mg(2+)</name>
        <dbReference type="ChEBI" id="CHEBI:18420"/>
    </ligand>
</feature>
<evidence type="ECO:0000313" key="21">
    <source>
        <dbReference type="Proteomes" id="UP000191820"/>
    </source>
</evidence>
<dbReference type="HAMAP" id="MF_01631">
    <property type="entry name" value="GlmU"/>
    <property type="match status" value="1"/>
</dbReference>
<feature type="region of interest" description="N-acetyltransferase" evidence="18">
    <location>
        <begin position="248"/>
        <end position="455"/>
    </location>
</feature>
<comment type="function">
    <text evidence="17 18">Catalyzes the last two sequential reactions in the de novo biosynthetic pathway for UDP-N-acetylglucosamine (UDP-GlcNAc). The C-terminal domain catalyzes the transfer of acetyl group from acetyl coenzyme A to glucosamine-1-phosphate (GlcN-1-P) to produce N-acetylglucosamine-1-phosphate (GlcNAc-1-P), which is converted into UDP-GlcNAc by the transfer of uridine 5-monophosphate (from uridine 5-triphosphate), a reaction catalyzed by the N-terminal domain.</text>
</comment>
<protein>
    <recommendedName>
        <fullName evidence="18">Bifunctional protein GlmU</fullName>
    </recommendedName>
    <domain>
        <recommendedName>
            <fullName evidence="18">UDP-N-acetylglucosamine pyrophosphorylase</fullName>
            <ecNumber evidence="18">2.7.7.23</ecNumber>
        </recommendedName>
        <alternativeName>
            <fullName evidence="18">N-acetylglucosamine-1-phosphate uridyltransferase</fullName>
        </alternativeName>
    </domain>
    <domain>
        <recommendedName>
            <fullName evidence="18">Glucosamine-1-phosphate N-acetyltransferase</fullName>
            <ecNumber evidence="18">2.3.1.157</ecNumber>
        </recommendedName>
    </domain>
</protein>
<feature type="binding site" evidence="18">
    <location>
        <position position="437"/>
    </location>
    <ligand>
        <name>acetyl-CoA</name>
        <dbReference type="ChEBI" id="CHEBI:57288"/>
    </ligand>
</feature>
<feature type="binding site" evidence="18">
    <location>
        <position position="363"/>
    </location>
    <ligand>
        <name>UDP-N-acetyl-alpha-D-glucosamine</name>
        <dbReference type="ChEBI" id="CHEBI:57705"/>
    </ligand>
</feature>
<dbReference type="InterPro" id="IPR038009">
    <property type="entry name" value="GlmU_C_LbH"/>
</dbReference>
<keyword evidence="10 18" id="KW-0133">Cell shape</keyword>
<feature type="binding site" evidence="18">
    <location>
        <position position="102"/>
    </location>
    <ligand>
        <name>Mg(2+)</name>
        <dbReference type="ChEBI" id="CHEBI:18420"/>
    </ligand>
</feature>
<proteinExistence type="inferred from homology"/>
<dbReference type="PANTHER" id="PTHR43584">
    <property type="entry name" value="NUCLEOTIDYL TRANSFERASE"/>
    <property type="match status" value="1"/>
</dbReference>
<dbReference type="SUPFAM" id="SSF53448">
    <property type="entry name" value="Nucleotide-diphospho-sugar transferases"/>
    <property type="match status" value="1"/>
</dbReference>
<keyword evidence="4 18" id="KW-0963">Cytoplasm</keyword>
<dbReference type="EC" id="2.3.1.157" evidence="18"/>
<keyword evidence="13 18" id="KW-0012">Acyltransferase</keyword>
<feature type="binding site" evidence="18">
    <location>
        <position position="224"/>
    </location>
    <ligand>
        <name>UDP-N-acetyl-alpha-D-glucosamine</name>
        <dbReference type="ChEBI" id="CHEBI:57705"/>
    </ligand>
</feature>
<comment type="catalytic activity">
    <reaction evidence="15 18">
        <text>alpha-D-glucosamine 1-phosphate + acetyl-CoA = N-acetyl-alpha-D-glucosamine 1-phosphate + CoA + H(+)</text>
        <dbReference type="Rhea" id="RHEA:13725"/>
        <dbReference type="ChEBI" id="CHEBI:15378"/>
        <dbReference type="ChEBI" id="CHEBI:57287"/>
        <dbReference type="ChEBI" id="CHEBI:57288"/>
        <dbReference type="ChEBI" id="CHEBI:57776"/>
        <dbReference type="ChEBI" id="CHEBI:58516"/>
        <dbReference type="EC" id="2.3.1.157"/>
    </reaction>
</comment>
<feature type="region of interest" description="Linker" evidence="18">
    <location>
        <begin position="227"/>
        <end position="247"/>
    </location>
</feature>
<feature type="binding site" evidence="18">
    <location>
        <position position="137"/>
    </location>
    <ligand>
        <name>UDP-N-acetyl-alpha-D-glucosamine</name>
        <dbReference type="ChEBI" id="CHEBI:57705"/>
    </ligand>
</feature>
<keyword evidence="21" id="KW-1185">Reference proteome</keyword>
<comment type="pathway">
    <text evidence="18">Bacterial outer membrane biogenesis; LPS lipid A biosynthesis.</text>
</comment>
<comment type="cofactor">
    <cofactor evidence="18">
        <name>Mg(2+)</name>
        <dbReference type="ChEBI" id="CHEBI:18420"/>
    </cofactor>
    <text evidence="18">Binds 1 Mg(2+) ion per subunit.</text>
</comment>
<accession>A0ABM6JQ02</accession>
<feature type="binding site" evidence="18">
    <location>
        <begin position="78"/>
        <end position="79"/>
    </location>
    <ligand>
        <name>UDP-N-acetyl-alpha-D-glucosamine</name>
        <dbReference type="ChEBI" id="CHEBI:57705"/>
    </ligand>
</feature>
<comment type="pathway">
    <text evidence="18">Nucleotide-sugar biosynthesis; UDP-N-acetyl-alpha-D-glucosamine biosynthesis; UDP-N-acetyl-alpha-D-glucosamine from N-acetyl-alpha-D-glucosamine 1-phosphate: step 1/1.</text>
</comment>
<feature type="binding site" evidence="18">
    <location>
        <position position="374"/>
    </location>
    <ligand>
        <name>UDP-N-acetyl-alpha-D-glucosamine</name>
        <dbReference type="ChEBI" id="CHEBI:57705"/>
    </ligand>
</feature>
<feature type="binding site" evidence="18">
    <location>
        <position position="330"/>
    </location>
    <ligand>
        <name>UDP-N-acetyl-alpha-D-glucosamine</name>
        <dbReference type="ChEBI" id="CHEBI:57705"/>
    </ligand>
</feature>
<evidence type="ECO:0000256" key="18">
    <source>
        <dbReference type="HAMAP-Rule" id="MF_01631"/>
    </source>
</evidence>
<dbReference type="InterPro" id="IPR001451">
    <property type="entry name" value="Hexapep"/>
</dbReference>
<evidence type="ECO:0000256" key="7">
    <source>
        <dbReference type="ARBA" id="ARBA00022723"/>
    </source>
</evidence>
<evidence type="ECO:0000256" key="6">
    <source>
        <dbReference type="ARBA" id="ARBA00022695"/>
    </source>
</evidence>
<sequence>MSLNVVILAAGKGTRMRSDLPKVLHPIAHKSMVQHVIDTANSLGSNAIQLVYGYGADKLQTVLGEQAVNWVLQAEQLGTGHAVAQANPNINDDDTVLILYGDVPLIQQSTLEKLLAARPENGMAILTVNLVNPTGYGRIVREAGNVVGIVEQKDANAEQLLIQEVNTGIMAVPGKQLKSWLGCLSNANAQGEYYLTDIVAMAKEDGVDIDTAQPESAVEVEGANNRIQLAQLERAYQARAAEKLMLEGANLRDPARLDIRGDVSVGMDVMIDINVIFQGKVTIGNNVTIGAGAILIDCEIADNAEIKPYSIVEGAKLGKAASAGPFARLRTGAELKEDAHIGNFVEMKKAVLGEGSKAGHLAYLGDASIGRGVNIGAGTITCNYDGANKFQTTIEDDVFVGSDSQLIAPVTIGKGATLGAGSTIAKDVGEGELVITRVKQRHISGWARPVKKPKS</sequence>
<keyword evidence="11 18" id="KW-0573">Peptidoglycan synthesis</keyword>
<dbReference type="CDD" id="cd02540">
    <property type="entry name" value="GT2_GlmU_N_bac"/>
    <property type="match status" value="1"/>
</dbReference>
<feature type="domain" description="MobA-like NTP transferase" evidence="19">
    <location>
        <begin position="5"/>
        <end position="126"/>
    </location>
</feature>
<dbReference type="Pfam" id="PF12804">
    <property type="entry name" value="NTP_transf_3"/>
    <property type="match status" value="1"/>
</dbReference>
<dbReference type="PROSITE" id="PS00101">
    <property type="entry name" value="HEXAPEP_TRANSFERASES"/>
    <property type="match status" value="1"/>
</dbReference>
<feature type="binding site" evidence="18">
    <location>
        <position position="151"/>
    </location>
    <ligand>
        <name>UDP-N-acetyl-alpha-D-glucosamine</name>
        <dbReference type="ChEBI" id="CHEBI:57705"/>
    </ligand>
</feature>
<feature type="binding site" evidence="18">
    <location>
        <position position="348"/>
    </location>
    <ligand>
        <name>UDP-N-acetyl-alpha-D-glucosamine</name>
        <dbReference type="ChEBI" id="CHEBI:57705"/>
    </ligand>
</feature>
<evidence type="ECO:0000313" key="20">
    <source>
        <dbReference type="EMBL" id="ARD24402.1"/>
    </source>
</evidence>
<dbReference type="EC" id="2.7.7.23" evidence="18"/>
<keyword evidence="9 18" id="KW-0460">Magnesium</keyword>